<dbReference type="Proteomes" id="UP001234297">
    <property type="component" value="Chromosome 2"/>
</dbReference>
<evidence type="ECO:0000313" key="1">
    <source>
        <dbReference type="EMBL" id="KAJ8646762.1"/>
    </source>
</evidence>
<evidence type="ECO:0000313" key="2">
    <source>
        <dbReference type="Proteomes" id="UP001234297"/>
    </source>
</evidence>
<accession>A0ACC2MM10</accession>
<sequence length="135" mass="15290">MSFFDPFSRFSWIPMMSRDSPRLTAQIDWIEAPNNHIFKINVPGLSRDEIKVQLEEENVLQISSEGAKEESSPKEAIWHIAGRGKGDFARQIVLPENVKADQIKAQVENGVLTIVVPKDVSTKYRSRNIPISSKL</sequence>
<reference evidence="1 2" key="1">
    <citation type="journal article" date="2022" name="Hortic Res">
        <title>A haplotype resolved chromosomal level avocado genome allows analysis of novel avocado genes.</title>
        <authorList>
            <person name="Nath O."/>
            <person name="Fletcher S.J."/>
            <person name="Hayward A."/>
            <person name="Shaw L.M."/>
            <person name="Masouleh A.K."/>
            <person name="Furtado A."/>
            <person name="Henry R.J."/>
            <person name="Mitter N."/>
        </authorList>
    </citation>
    <scope>NUCLEOTIDE SEQUENCE [LARGE SCALE GENOMIC DNA]</scope>
    <source>
        <strain evidence="2">cv. Hass</strain>
    </source>
</reference>
<gene>
    <name evidence="1" type="ORF">MRB53_008510</name>
</gene>
<keyword evidence="2" id="KW-1185">Reference proteome</keyword>
<dbReference type="EMBL" id="CM056810">
    <property type="protein sequence ID" value="KAJ8646762.1"/>
    <property type="molecule type" value="Genomic_DNA"/>
</dbReference>
<organism evidence="1 2">
    <name type="scientific">Persea americana</name>
    <name type="common">Avocado</name>
    <dbReference type="NCBI Taxonomy" id="3435"/>
    <lineage>
        <taxon>Eukaryota</taxon>
        <taxon>Viridiplantae</taxon>
        <taxon>Streptophyta</taxon>
        <taxon>Embryophyta</taxon>
        <taxon>Tracheophyta</taxon>
        <taxon>Spermatophyta</taxon>
        <taxon>Magnoliopsida</taxon>
        <taxon>Magnoliidae</taxon>
        <taxon>Laurales</taxon>
        <taxon>Lauraceae</taxon>
        <taxon>Persea</taxon>
    </lineage>
</organism>
<name>A0ACC2MM10_PERAE</name>
<proteinExistence type="predicted"/>
<protein>
    <submittedName>
        <fullName evidence="1">Uncharacterized protein</fullName>
    </submittedName>
</protein>
<comment type="caution">
    <text evidence="1">The sequence shown here is derived from an EMBL/GenBank/DDBJ whole genome shotgun (WGS) entry which is preliminary data.</text>
</comment>